<organism evidence="1 2">
    <name type="scientific">Bacillus mycoides</name>
    <dbReference type="NCBI Taxonomy" id="1405"/>
    <lineage>
        <taxon>Bacteria</taxon>
        <taxon>Bacillati</taxon>
        <taxon>Bacillota</taxon>
        <taxon>Bacilli</taxon>
        <taxon>Bacillales</taxon>
        <taxon>Bacillaceae</taxon>
        <taxon>Bacillus</taxon>
        <taxon>Bacillus cereus group</taxon>
    </lineage>
</organism>
<gene>
    <name evidence="1" type="ORF">BACI71_70775</name>
</gene>
<evidence type="ECO:0000313" key="1">
    <source>
        <dbReference type="EMBL" id="VXC84801.1"/>
    </source>
</evidence>
<dbReference type="EMBL" id="CABWMC010000032">
    <property type="protein sequence ID" value="VXC84801.1"/>
    <property type="molecule type" value="Genomic_DNA"/>
</dbReference>
<sequence length="40" mass="4843">MNNKEENIIFYIYLTIIIKLRIVKFKVNIFLSREVEGLAR</sequence>
<proteinExistence type="predicted"/>
<accession>A0A654BVJ6</accession>
<name>A0A654BVJ6_BACMY</name>
<dbReference type="Proteomes" id="UP000437562">
    <property type="component" value="Unassembled WGS sequence"/>
</dbReference>
<protein>
    <submittedName>
        <fullName evidence="1">Uncharacterized protein</fullName>
    </submittedName>
</protein>
<reference evidence="1 2" key="1">
    <citation type="submission" date="2019-10" db="EMBL/GenBank/DDBJ databases">
        <authorList>
            <person name="Karimi E."/>
        </authorList>
    </citation>
    <scope>NUCLEOTIDE SEQUENCE [LARGE SCALE GENOMIC DNA]</scope>
    <source>
        <strain evidence="1">Bacillus sp. 71</strain>
    </source>
</reference>
<dbReference type="AlphaFoldDB" id="A0A654BVJ6"/>
<evidence type="ECO:0000313" key="2">
    <source>
        <dbReference type="Proteomes" id="UP000437562"/>
    </source>
</evidence>